<dbReference type="EMBL" id="KQ965738">
    <property type="protein sequence ID" value="KXS19572.1"/>
    <property type="molecule type" value="Genomic_DNA"/>
</dbReference>
<dbReference type="InterPro" id="IPR013941">
    <property type="entry name" value="ZDS1_C"/>
</dbReference>
<feature type="compositionally biased region" description="Basic and acidic residues" evidence="1">
    <location>
        <begin position="546"/>
        <end position="600"/>
    </location>
</feature>
<feature type="compositionally biased region" description="Polar residues" evidence="1">
    <location>
        <begin position="663"/>
        <end position="674"/>
    </location>
</feature>
<dbReference type="AlphaFoldDB" id="A0A139AS57"/>
<feature type="compositionally biased region" description="Basic and acidic residues" evidence="1">
    <location>
        <begin position="757"/>
        <end position="766"/>
    </location>
</feature>
<feature type="compositionally biased region" description="Low complexity" evidence="1">
    <location>
        <begin position="213"/>
        <end position="229"/>
    </location>
</feature>
<feature type="compositionally biased region" description="Polar residues" evidence="1">
    <location>
        <begin position="493"/>
        <end position="509"/>
    </location>
</feature>
<feature type="region of interest" description="Disordered" evidence="1">
    <location>
        <begin position="950"/>
        <end position="969"/>
    </location>
</feature>
<evidence type="ECO:0000256" key="1">
    <source>
        <dbReference type="SAM" id="MobiDB-lite"/>
    </source>
</evidence>
<dbReference type="SMART" id="SM01327">
    <property type="entry name" value="Zds_C"/>
    <property type="match status" value="1"/>
</dbReference>
<dbReference type="GO" id="GO:0005737">
    <property type="term" value="C:cytoplasm"/>
    <property type="evidence" value="ECO:0007669"/>
    <property type="project" value="TreeGrafter"/>
</dbReference>
<feature type="region of interest" description="Disordered" evidence="1">
    <location>
        <begin position="1155"/>
        <end position="1216"/>
    </location>
</feature>
<accession>A0A139AS57</accession>
<feature type="compositionally biased region" description="Basic and acidic residues" evidence="1">
    <location>
        <begin position="799"/>
        <end position="808"/>
    </location>
</feature>
<dbReference type="GO" id="GO:0010971">
    <property type="term" value="P:positive regulation of G2/M transition of mitotic cell cycle"/>
    <property type="evidence" value="ECO:0007669"/>
    <property type="project" value="TreeGrafter"/>
</dbReference>
<feature type="compositionally biased region" description="Low complexity" evidence="1">
    <location>
        <begin position="180"/>
        <end position="196"/>
    </location>
</feature>
<feature type="compositionally biased region" description="Basic and acidic residues" evidence="1">
    <location>
        <begin position="679"/>
        <end position="719"/>
    </location>
</feature>
<feature type="region of interest" description="Disordered" evidence="1">
    <location>
        <begin position="209"/>
        <end position="316"/>
    </location>
</feature>
<evidence type="ECO:0000313" key="3">
    <source>
        <dbReference type="EMBL" id="KXS19572.1"/>
    </source>
</evidence>
<feature type="compositionally biased region" description="Basic residues" evidence="1">
    <location>
        <begin position="266"/>
        <end position="277"/>
    </location>
</feature>
<evidence type="ECO:0000313" key="4">
    <source>
        <dbReference type="Proteomes" id="UP000070544"/>
    </source>
</evidence>
<feature type="compositionally biased region" description="Pro residues" evidence="1">
    <location>
        <begin position="993"/>
        <end position="1010"/>
    </location>
</feature>
<dbReference type="Proteomes" id="UP000070544">
    <property type="component" value="Unassembled WGS sequence"/>
</dbReference>
<feature type="compositionally biased region" description="Low complexity" evidence="1">
    <location>
        <begin position="874"/>
        <end position="885"/>
    </location>
</feature>
<organism evidence="3 4">
    <name type="scientific">Gonapodya prolifera (strain JEL478)</name>
    <name type="common">Monoblepharis prolifera</name>
    <dbReference type="NCBI Taxonomy" id="1344416"/>
    <lineage>
        <taxon>Eukaryota</taxon>
        <taxon>Fungi</taxon>
        <taxon>Fungi incertae sedis</taxon>
        <taxon>Chytridiomycota</taxon>
        <taxon>Chytridiomycota incertae sedis</taxon>
        <taxon>Monoblepharidomycetes</taxon>
        <taxon>Monoblepharidales</taxon>
        <taxon>Gonapodyaceae</taxon>
        <taxon>Gonapodya</taxon>
    </lineage>
</organism>
<feature type="compositionally biased region" description="Low complexity" evidence="1">
    <location>
        <begin position="374"/>
        <end position="395"/>
    </location>
</feature>
<feature type="region of interest" description="Disordered" evidence="1">
    <location>
        <begin position="543"/>
        <end position="836"/>
    </location>
</feature>
<feature type="region of interest" description="Disordered" evidence="1">
    <location>
        <begin position="103"/>
        <end position="196"/>
    </location>
</feature>
<feature type="compositionally biased region" description="Basic residues" evidence="1">
    <location>
        <begin position="1069"/>
        <end position="1082"/>
    </location>
</feature>
<protein>
    <recommendedName>
        <fullName evidence="2">Protein Zds1 C-terminal domain-containing protein</fullName>
    </recommendedName>
</protein>
<reference evidence="3 4" key="1">
    <citation type="journal article" date="2015" name="Genome Biol. Evol.">
        <title>Phylogenomic analyses indicate that early fungi evolved digesting cell walls of algal ancestors of land plants.</title>
        <authorList>
            <person name="Chang Y."/>
            <person name="Wang S."/>
            <person name="Sekimoto S."/>
            <person name="Aerts A.L."/>
            <person name="Choi C."/>
            <person name="Clum A."/>
            <person name="LaButti K.M."/>
            <person name="Lindquist E.A."/>
            <person name="Yee Ngan C."/>
            <person name="Ohm R.A."/>
            <person name="Salamov A.A."/>
            <person name="Grigoriev I.V."/>
            <person name="Spatafora J.W."/>
            <person name="Berbee M.L."/>
        </authorList>
    </citation>
    <scope>NUCLEOTIDE SEQUENCE [LARGE SCALE GENOMIC DNA]</scope>
    <source>
        <strain evidence="3 4">JEL478</strain>
    </source>
</reference>
<dbReference type="PANTHER" id="PTHR28089:SF1">
    <property type="entry name" value="PROTEIN ZDS1-RELATED"/>
    <property type="match status" value="1"/>
</dbReference>
<feature type="region of interest" description="Disordered" evidence="1">
    <location>
        <begin position="331"/>
        <end position="449"/>
    </location>
</feature>
<feature type="region of interest" description="Disordered" evidence="1">
    <location>
        <begin position="30"/>
        <end position="56"/>
    </location>
</feature>
<dbReference type="OrthoDB" id="2163259at2759"/>
<feature type="region of interest" description="Disordered" evidence="1">
    <location>
        <begin position="464"/>
        <end position="509"/>
    </location>
</feature>
<evidence type="ECO:0000259" key="2">
    <source>
        <dbReference type="SMART" id="SM01327"/>
    </source>
</evidence>
<sequence>MAAATGSSVLWVPAHIHPELNPNEFQRWLNENNQTQPAPESPTLATSPSAPFVLAAGPLPTESAARWGVRRKTINRSLSYAESKRVIRGDGEVEDILDPVAASAEHERRQSISNGSAGSGSTTLQRSQSGSNGHSGVQLSRKISGSSQHSTHASQPVNLTRSSSSASASAGPGYTPNQRPSSPSVGPPSSASLSGSFLPPSMISSFYPPSTGSASQFSPPTSPTPGSAPIYTINGPLQSSPPVRRESTASTYSEDFADDGSGGVTLRRRQGLVRKRNGNSIRGLPQVPEKAELPEPPADGAHPMSRAESPDRVRLPLSDVDANLRALRLVSEQLSGSHNHTHTHHGSGAPQTGSVHIGASEFGDLSQMEPRKMSSAPASSPSTPTQLSPPALPTSENDAPPPTPPPRSVVTKQFKVGSGRGRGSRPLPTPTPTEEQFHSPSHSPPPVVDIDLFPFAVVSPHDIGIDDDARAAPTPRSQDSGAHSTDKPPRVGSVSSDNKSNSTLTSIDLQVSRFSDLDQILAGFGKDIGSATPVAALESFAVASAAKDKEREAERDRARQRQKELDAEEWAARERRVEEEPRSRQRQPESERDLEMEHLRGAAQHITRSRDDGMSGGVEIGSTRDSAVSLAGPGQQHAQQYQETIYHNHFESSTAPPPRIHSAMQNSVSSSDFAQQRKGVQDREPDYLHEQQREASYRRDMVNQRAEYRNAEERAERPLSRTPSDSSRKKRSKMGFFGKLFGKDKDSDADLEPPSHSNDRRRDSQGERVLSGVPPSVVSRLLDASGIAKRKSQELAPALDRKASKDSLPHVNGNVPRDFMTSPPPQNVNGHRDQRYDGSYDMQLDMPTDGSMQSSYAPSFGQANAFPTTDEKPLSPSSPVMPTSPTQNGNFGVPQGAVNPVRDASLGMDWSAARNAEPMRIDPAGPNYGGPMNSSQIMDADDEPIIPVSAQRATSPTYSTSSKSSTGGKRSLFSAIANVFKGKKSQPDNTPSPEAPPQPAQTLPPPPWHPPIPAPYLPHLYRLSHFKLAHQRRVLREQVLVSNLMLRYIATVGVEGLEGWEGMAVEGGKRKKGGKRRRRRNGKGMPREMDAMNMAGGYNGQMGFAPAGGAGPEGYGWGGANGAPGSGDGWALDAAAGAPDMGMYGRAGGWQMGGQYGVPPDFRPGAGAGSEEEESGSSETDSDSDGEEMSMGSPGARNNAGQQMQMMHGHGGGGMMGGQQGMMVGQQGMVQGGGGMDDQGGYGRGGMGQGARRGMDPGGGWGRGGY</sequence>
<feature type="compositionally biased region" description="Polar residues" evidence="1">
    <location>
        <begin position="636"/>
        <end position="645"/>
    </location>
</feature>
<dbReference type="OMA" id="HIGASEF"/>
<dbReference type="Pfam" id="PF08632">
    <property type="entry name" value="Zds_C"/>
    <property type="match status" value="1"/>
</dbReference>
<feature type="compositionally biased region" description="Acidic residues" evidence="1">
    <location>
        <begin position="1170"/>
        <end position="1188"/>
    </location>
</feature>
<feature type="compositionally biased region" description="Polar residues" evidence="1">
    <location>
        <begin position="111"/>
        <end position="161"/>
    </location>
</feature>
<feature type="region of interest" description="Disordered" evidence="1">
    <location>
        <begin position="1067"/>
        <end position="1089"/>
    </location>
</feature>
<feature type="region of interest" description="Disordered" evidence="1">
    <location>
        <begin position="982"/>
        <end position="1010"/>
    </location>
</feature>
<name>A0A139AS57_GONPJ</name>
<dbReference type="InterPro" id="IPR040206">
    <property type="entry name" value="Zds1/2"/>
</dbReference>
<dbReference type="PANTHER" id="PTHR28089">
    <property type="entry name" value="PROTEIN ZDS1-RELATED"/>
    <property type="match status" value="1"/>
</dbReference>
<feature type="domain" description="Protein Zds1 C-terminal" evidence="2">
    <location>
        <begin position="1001"/>
        <end position="1053"/>
    </location>
</feature>
<feature type="compositionally biased region" description="Polar residues" evidence="1">
    <location>
        <begin position="30"/>
        <end position="49"/>
    </location>
</feature>
<keyword evidence="4" id="KW-1185">Reference proteome</keyword>
<feature type="region of interest" description="Disordered" evidence="1">
    <location>
        <begin position="1244"/>
        <end position="1266"/>
    </location>
</feature>
<proteinExistence type="predicted"/>
<gene>
    <name evidence="3" type="ORF">M427DRAFT_152544</name>
</gene>
<feature type="compositionally biased region" description="Low complexity" evidence="1">
    <location>
        <begin position="954"/>
        <end position="966"/>
    </location>
</feature>
<feature type="region of interest" description="Disordered" evidence="1">
    <location>
        <begin position="863"/>
        <end position="894"/>
    </location>
</feature>
<dbReference type="GO" id="GO:0030010">
    <property type="term" value="P:establishment of cell polarity"/>
    <property type="evidence" value="ECO:0007669"/>
    <property type="project" value="TreeGrafter"/>
</dbReference>